<organism evidence="2 3">
    <name type="scientific">Torulaspora delbrueckii</name>
    <name type="common">Yeast</name>
    <name type="synonym">Candida colliculosa</name>
    <dbReference type="NCBI Taxonomy" id="4950"/>
    <lineage>
        <taxon>Eukaryota</taxon>
        <taxon>Fungi</taxon>
        <taxon>Dikarya</taxon>
        <taxon>Ascomycota</taxon>
        <taxon>Saccharomycotina</taxon>
        <taxon>Saccharomycetes</taxon>
        <taxon>Saccharomycetales</taxon>
        <taxon>Saccharomycetaceae</taxon>
        <taxon>Torulaspora</taxon>
    </lineage>
</organism>
<dbReference type="KEGG" id="tdl:TDEL_0A05380"/>
<protein>
    <submittedName>
        <fullName evidence="2">Uncharacterized protein</fullName>
    </submittedName>
</protein>
<dbReference type="Proteomes" id="UP000005627">
    <property type="component" value="Chromosome 1"/>
</dbReference>
<dbReference type="RefSeq" id="XP_003679081.1">
    <property type="nucleotide sequence ID" value="XM_003679033.1"/>
</dbReference>
<dbReference type="HOGENOM" id="CLU_125620_0_0_1"/>
<evidence type="ECO:0000313" key="2">
    <source>
        <dbReference type="EMBL" id="CCE89870.1"/>
    </source>
</evidence>
<gene>
    <name evidence="2" type="primary">TDEL0A05380</name>
    <name evidence="2" type="ORF">TDEL_0A05380</name>
</gene>
<feature type="region of interest" description="Disordered" evidence="1">
    <location>
        <begin position="14"/>
        <end position="33"/>
    </location>
</feature>
<accession>G8ZMM6</accession>
<evidence type="ECO:0000256" key="1">
    <source>
        <dbReference type="SAM" id="MobiDB-lite"/>
    </source>
</evidence>
<dbReference type="eggNOG" id="ENOG502S12S">
    <property type="taxonomic scope" value="Eukaryota"/>
</dbReference>
<keyword evidence="3" id="KW-1185">Reference proteome</keyword>
<dbReference type="OrthoDB" id="4082971at2759"/>
<proteinExistence type="predicted"/>
<dbReference type="AlphaFoldDB" id="G8ZMM6"/>
<reference evidence="2 3" key="1">
    <citation type="journal article" date="2011" name="Proc. Natl. Acad. Sci. U.S.A.">
        <title>Evolutionary erosion of yeast sex chromosomes by mating-type switching accidents.</title>
        <authorList>
            <person name="Gordon J.L."/>
            <person name="Armisen D."/>
            <person name="Proux-Wera E."/>
            <person name="Oheigeartaigh S.S."/>
            <person name="Byrne K.P."/>
            <person name="Wolfe K.H."/>
        </authorList>
    </citation>
    <scope>NUCLEOTIDE SEQUENCE [LARGE SCALE GENOMIC DNA]</scope>
    <source>
        <strain evidence="3">ATCC 10662 / CBS 1146 / NBRC 0425 / NCYC 2629 / NRRL Y-866</strain>
    </source>
</reference>
<dbReference type="EMBL" id="HE616742">
    <property type="protein sequence ID" value="CCE89870.1"/>
    <property type="molecule type" value="Genomic_DNA"/>
</dbReference>
<dbReference type="GeneID" id="11503328"/>
<evidence type="ECO:0000313" key="3">
    <source>
        <dbReference type="Proteomes" id="UP000005627"/>
    </source>
</evidence>
<feature type="compositionally biased region" description="Polar residues" evidence="1">
    <location>
        <begin position="19"/>
        <end position="32"/>
    </location>
</feature>
<name>G8ZMM6_TORDE</name>
<dbReference type="FunCoup" id="G8ZMM6">
    <property type="interactions" value="41"/>
</dbReference>
<dbReference type="InParanoid" id="G8ZMM6"/>
<sequence length="178" mass="20571">MSVISDVAVARRADDASGYSRTNGIKNQSITKPLSLDDSSGEVLVRKATGKSKVRKGQSEEEYQGQLHQYFEVEQGPKRTDIGWMDKVDPMALLNDPEKDLQIKNTRQKLTSFCQRLYYQKRYAECAALCDELLPRYEPFNKKNKIKRELEELEYMAQQSKNILRINEATESIDKIRM</sequence>